<dbReference type="EMBL" id="JACHGW010000005">
    <property type="protein sequence ID" value="MBB6053102.1"/>
    <property type="molecule type" value="Genomic_DNA"/>
</dbReference>
<dbReference type="Pfam" id="PF13279">
    <property type="entry name" value="4HBT_2"/>
    <property type="match status" value="1"/>
</dbReference>
<keyword evidence="2 4" id="KW-0378">Hydrolase</keyword>
<name>A0A7W9WA12_ARMRO</name>
<dbReference type="Proteomes" id="UP000520814">
    <property type="component" value="Unassembled WGS sequence"/>
</dbReference>
<dbReference type="SUPFAM" id="SSF54637">
    <property type="entry name" value="Thioesterase/thiol ester dehydrase-isomerase"/>
    <property type="match status" value="1"/>
</dbReference>
<dbReference type="NCBIfam" id="TIGR00051">
    <property type="entry name" value="YbgC/FadM family acyl-CoA thioesterase"/>
    <property type="match status" value="1"/>
</dbReference>
<evidence type="ECO:0000256" key="2">
    <source>
        <dbReference type="ARBA" id="ARBA00022801"/>
    </source>
</evidence>
<evidence type="ECO:0000313" key="4">
    <source>
        <dbReference type="EMBL" id="MBB6053102.1"/>
    </source>
</evidence>
<feature type="compositionally biased region" description="Basic and acidic residues" evidence="3">
    <location>
        <begin position="133"/>
        <end position="149"/>
    </location>
</feature>
<proteinExistence type="inferred from homology"/>
<protein>
    <submittedName>
        <fullName evidence="4">YbgC/YbaW family acyl-CoA thioester hydrolase</fullName>
    </submittedName>
</protein>
<dbReference type="PANTHER" id="PTHR31793:SF27">
    <property type="entry name" value="NOVEL THIOESTERASE SUPERFAMILY DOMAIN AND SAPOSIN A-TYPE DOMAIN CONTAINING PROTEIN (0610012H03RIK)"/>
    <property type="match status" value="1"/>
</dbReference>
<comment type="caution">
    <text evidence="4">The sequence shown here is derived from an EMBL/GenBank/DDBJ whole genome shotgun (WGS) entry which is preliminary data.</text>
</comment>
<comment type="similarity">
    <text evidence="1">Belongs to the 4-hydroxybenzoyl-CoA thioesterase family.</text>
</comment>
<accession>A0A7W9WA12</accession>
<sequence length="149" mass="16933">MLLTARIRVRTYELDSFGHVNNAVYLQYFEQARDEYLRLMGLSFADFARTQTQFVITEARVRYIRSAHYGDELLITGEILAQGPASTLFTYKVTRDDTLIAEGETRGAFLSATTGRPIRVPEPFKSAFQTQSKTDRELARPAVDETKNA</sequence>
<dbReference type="CDD" id="cd00586">
    <property type="entry name" value="4HBT"/>
    <property type="match status" value="1"/>
</dbReference>
<evidence type="ECO:0000313" key="5">
    <source>
        <dbReference type="Proteomes" id="UP000520814"/>
    </source>
</evidence>
<dbReference type="InterPro" id="IPR029069">
    <property type="entry name" value="HotDog_dom_sf"/>
</dbReference>
<dbReference type="GO" id="GO:0047617">
    <property type="term" value="F:fatty acyl-CoA hydrolase activity"/>
    <property type="evidence" value="ECO:0007669"/>
    <property type="project" value="TreeGrafter"/>
</dbReference>
<dbReference type="AlphaFoldDB" id="A0A7W9WA12"/>
<reference evidence="4 5" key="1">
    <citation type="submission" date="2020-08" db="EMBL/GenBank/DDBJ databases">
        <title>Genomic Encyclopedia of Type Strains, Phase IV (KMG-IV): sequencing the most valuable type-strain genomes for metagenomic binning, comparative biology and taxonomic classification.</title>
        <authorList>
            <person name="Goeker M."/>
        </authorList>
    </citation>
    <scope>NUCLEOTIDE SEQUENCE [LARGE SCALE GENOMIC DNA]</scope>
    <source>
        <strain evidence="4 5">DSM 23562</strain>
    </source>
</reference>
<dbReference type="PIRSF" id="PIRSF003230">
    <property type="entry name" value="YbgC"/>
    <property type="match status" value="1"/>
</dbReference>
<dbReference type="PANTHER" id="PTHR31793">
    <property type="entry name" value="4-HYDROXYBENZOYL-COA THIOESTERASE FAMILY MEMBER"/>
    <property type="match status" value="1"/>
</dbReference>
<keyword evidence="5" id="KW-1185">Reference proteome</keyword>
<gene>
    <name evidence="4" type="ORF">HNQ39_004934</name>
</gene>
<evidence type="ECO:0000256" key="3">
    <source>
        <dbReference type="SAM" id="MobiDB-lite"/>
    </source>
</evidence>
<feature type="region of interest" description="Disordered" evidence="3">
    <location>
        <begin position="121"/>
        <end position="149"/>
    </location>
</feature>
<dbReference type="RefSeq" id="WP_184203063.1">
    <property type="nucleotide sequence ID" value="NZ_JACHGW010000005.1"/>
</dbReference>
<evidence type="ECO:0000256" key="1">
    <source>
        <dbReference type="ARBA" id="ARBA00005953"/>
    </source>
</evidence>
<organism evidence="4 5">
    <name type="scientific">Armatimonas rosea</name>
    <dbReference type="NCBI Taxonomy" id="685828"/>
    <lineage>
        <taxon>Bacteria</taxon>
        <taxon>Bacillati</taxon>
        <taxon>Armatimonadota</taxon>
        <taxon>Armatimonadia</taxon>
        <taxon>Armatimonadales</taxon>
        <taxon>Armatimonadaceae</taxon>
        <taxon>Armatimonas</taxon>
    </lineage>
</organism>
<dbReference type="InterPro" id="IPR050563">
    <property type="entry name" value="4-hydroxybenzoyl-CoA_TE"/>
</dbReference>
<dbReference type="InterPro" id="IPR006684">
    <property type="entry name" value="YbgC/YbaW"/>
</dbReference>
<dbReference type="Gene3D" id="3.10.129.10">
    <property type="entry name" value="Hotdog Thioesterase"/>
    <property type="match status" value="1"/>
</dbReference>